<organism evidence="4 5">
    <name type="scientific">Streptococcus criceti HS-6</name>
    <dbReference type="NCBI Taxonomy" id="873449"/>
    <lineage>
        <taxon>Bacteria</taxon>
        <taxon>Bacillati</taxon>
        <taxon>Bacillota</taxon>
        <taxon>Bacilli</taxon>
        <taxon>Lactobacillales</taxon>
        <taxon>Streptococcaceae</taxon>
        <taxon>Streptococcus</taxon>
    </lineage>
</organism>
<gene>
    <name evidence="4" type="primary">adhR</name>
    <name evidence="4" type="ORF">STRCR_1730</name>
</gene>
<reference evidence="4" key="1">
    <citation type="submission" date="2011-07" db="EMBL/GenBank/DDBJ databases">
        <authorList>
            <person name="Stanhope M.J."/>
            <person name="Durkin A.S."/>
            <person name="Hostetler J."/>
            <person name="Kim M."/>
            <person name="Radune D."/>
            <person name="Singh I."/>
            <person name="Town C.D."/>
        </authorList>
    </citation>
    <scope>NUCLEOTIDE SEQUENCE [LARGE SCALE GENOMIC DNA]</scope>
    <source>
        <strain evidence="4">HS-6</strain>
    </source>
</reference>
<evidence type="ECO:0000313" key="4">
    <source>
        <dbReference type="EMBL" id="EHI73694.1"/>
    </source>
</evidence>
<protein>
    <submittedName>
        <fullName evidence="4">HTH-type transcriptional regulator AdhR</fullName>
    </submittedName>
</protein>
<dbReference type="PROSITE" id="PS50937">
    <property type="entry name" value="HTH_MERR_2"/>
    <property type="match status" value="1"/>
</dbReference>
<evidence type="ECO:0000256" key="1">
    <source>
        <dbReference type="ARBA" id="ARBA00023125"/>
    </source>
</evidence>
<sequence length="130" mass="15044">MNIKKVSELTGISADTIRYYERIGLIPHVARNQAGVRDFTEHDISVLQFIRCFKRAGLSIEALKAYTALLLAGDENIQVRLTILKEQREGLQKRIGDLNEALKRLDYKIDNYENKIALKERRLFHDNKDS</sequence>
<dbReference type="InterPro" id="IPR009061">
    <property type="entry name" value="DNA-bd_dom_put_sf"/>
</dbReference>
<dbReference type="NCBIfam" id="NF041849">
    <property type="entry name" value="trans_regNmlR"/>
    <property type="match status" value="1"/>
</dbReference>
<dbReference type="InterPro" id="IPR047057">
    <property type="entry name" value="MerR_fam"/>
</dbReference>
<dbReference type="Pfam" id="PF13411">
    <property type="entry name" value="MerR_1"/>
    <property type="match status" value="1"/>
</dbReference>
<evidence type="ECO:0000256" key="2">
    <source>
        <dbReference type="SAM" id="Coils"/>
    </source>
</evidence>
<dbReference type="PANTHER" id="PTHR30204:SF98">
    <property type="entry name" value="HTH-TYPE TRANSCRIPTIONAL REGULATOR ADHR"/>
    <property type="match status" value="1"/>
</dbReference>
<dbReference type="OrthoDB" id="9811174at2"/>
<dbReference type="STRING" id="873449.STRCR_1730"/>
<dbReference type="SMART" id="SM00422">
    <property type="entry name" value="HTH_MERR"/>
    <property type="match status" value="1"/>
</dbReference>
<feature type="coiled-coil region" evidence="2">
    <location>
        <begin position="81"/>
        <end position="122"/>
    </location>
</feature>
<keyword evidence="5" id="KW-1185">Reference proteome</keyword>
<dbReference type="EMBL" id="AEUV02000002">
    <property type="protein sequence ID" value="EHI73694.1"/>
    <property type="molecule type" value="Genomic_DNA"/>
</dbReference>
<dbReference type="GO" id="GO:0003677">
    <property type="term" value="F:DNA binding"/>
    <property type="evidence" value="ECO:0007669"/>
    <property type="project" value="UniProtKB-KW"/>
</dbReference>
<dbReference type="PANTHER" id="PTHR30204">
    <property type="entry name" value="REDOX-CYCLING DRUG-SENSING TRANSCRIPTIONAL ACTIVATOR SOXR"/>
    <property type="match status" value="1"/>
</dbReference>
<dbReference type="RefSeq" id="WP_004225982.1">
    <property type="nucleotide sequence ID" value="NZ_AEUV02000002.1"/>
</dbReference>
<evidence type="ECO:0000313" key="5">
    <source>
        <dbReference type="Proteomes" id="UP000004322"/>
    </source>
</evidence>
<dbReference type="Gene3D" id="1.10.1660.10">
    <property type="match status" value="1"/>
</dbReference>
<feature type="domain" description="HTH merR-type" evidence="3">
    <location>
        <begin position="1"/>
        <end position="69"/>
    </location>
</feature>
<accession>G5JQ47</accession>
<evidence type="ECO:0000259" key="3">
    <source>
        <dbReference type="PROSITE" id="PS50937"/>
    </source>
</evidence>
<proteinExistence type="predicted"/>
<keyword evidence="1" id="KW-0238">DNA-binding</keyword>
<keyword evidence="2" id="KW-0175">Coiled coil</keyword>
<dbReference type="eggNOG" id="COG0789">
    <property type="taxonomic scope" value="Bacteria"/>
</dbReference>
<dbReference type="SUPFAM" id="SSF46955">
    <property type="entry name" value="Putative DNA-binding domain"/>
    <property type="match status" value="1"/>
</dbReference>
<dbReference type="CDD" id="cd01109">
    <property type="entry name" value="HTH_YyaN"/>
    <property type="match status" value="1"/>
</dbReference>
<dbReference type="Proteomes" id="UP000004322">
    <property type="component" value="Unassembled WGS sequence"/>
</dbReference>
<dbReference type="PRINTS" id="PR00040">
    <property type="entry name" value="HTHMERR"/>
</dbReference>
<dbReference type="AlphaFoldDB" id="G5JQ47"/>
<comment type="caution">
    <text evidence="4">The sequence shown here is derived from an EMBL/GenBank/DDBJ whole genome shotgun (WGS) entry which is preliminary data.</text>
</comment>
<name>G5JQ47_STRCG</name>
<dbReference type="InterPro" id="IPR000551">
    <property type="entry name" value="MerR-type_HTH_dom"/>
</dbReference>
<dbReference type="GO" id="GO:0003700">
    <property type="term" value="F:DNA-binding transcription factor activity"/>
    <property type="evidence" value="ECO:0007669"/>
    <property type="project" value="InterPro"/>
</dbReference>